<accession>A0AAV8F4A4</accession>
<dbReference type="AlphaFoldDB" id="A0AAV8F4A4"/>
<dbReference type="EMBL" id="JAMFTS010000002">
    <property type="protein sequence ID" value="KAJ4786444.1"/>
    <property type="molecule type" value="Genomic_DNA"/>
</dbReference>
<feature type="domain" description="NB-ARC" evidence="1">
    <location>
        <begin position="209"/>
        <end position="356"/>
    </location>
</feature>
<dbReference type="Gene3D" id="3.40.50.300">
    <property type="entry name" value="P-loop containing nucleotide triphosphate hydrolases"/>
    <property type="match status" value="1"/>
</dbReference>
<evidence type="ECO:0000313" key="3">
    <source>
        <dbReference type="Proteomes" id="UP001140206"/>
    </source>
</evidence>
<gene>
    <name evidence="2" type="ORF">LUZ62_037690</name>
</gene>
<dbReference type="SUPFAM" id="SSF52540">
    <property type="entry name" value="P-loop containing nucleoside triphosphate hydrolases"/>
    <property type="match status" value="1"/>
</dbReference>
<protein>
    <submittedName>
        <fullName evidence="2">Disease resistance protein RGA2</fullName>
    </submittedName>
</protein>
<dbReference type="InterPro" id="IPR002182">
    <property type="entry name" value="NB-ARC"/>
</dbReference>
<dbReference type="PANTHER" id="PTHR33377:SF62">
    <property type="entry name" value="OS10G0133166 PROTEIN"/>
    <property type="match status" value="1"/>
</dbReference>
<proteinExistence type="predicted"/>
<dbReference type="InterPro" id="IPR027417">
    <property type="entry name" value="P-loop_NTPase"/>
</dbReference>
<comment type="caution">
    <text evidence="2">The sequence shown here is derived from an EMBL/GenBank/DDBJ whole genome shotgun (WGS) entry which is preliminary data.</text>
</comment>
<evidence type="ECO:0000259" key="1">
    <source>
        <dbReference type="Pfam" id="PF00931"/>
    </source>
</evidence>
<organism evidence="2 3">
    <name type="scientific">Rhynchospora pubera</name>
    <dbReference type="NCBI Taxonomy" id="906938"/>
    <lineage>
        <taxon>Eukaryota</taxon>
        <taxon>Viridiplantae</taxon>
        <taxon>Streptophyta</taxon>
        <taxon>Embryophyta</taxon>
        <taxon>Tracheophyta</taxon>
        <taxon>Spermatophyta</taxon>
        <taxon>Magnoliopsida</taxon>
        <taxon>Liliopsida</taxon>
        <taxon>Poales</taxon>
        <taxon>Cyperaceae</taxon>
        <taxon>Cyperoideae</taxon>
        <taxon>Rhynchosporeae</taxon>
        <taxon>Rhynchospora</taxon>
    </lineage>
</organism>
<name>A0AAV8F4A4_9POAL</name>
<dbReference type="GO" id="GO:0043531">
    <property type="term" value="F:ADP binding"/>
    <property type="evidence" value="ECO:0007669"/>
    <property type="project" value="InterPro"/>
</dbReference>
<dbReference type="Pfam" id="PF00931">
    <property type="entry name" value="NB-ARC"/>
    <property type="match status" value="1"/>
</dbReference>
<keyword evidence="3" id="KW-1185">Reference proteome</keyword>
<dbReference type="PANTHER" id="PTHR33377">
    <property type="entry name" value="OS10G0134700 PROTEIN-RELATED"/>
    <property type="match status" value="1"/>
</dbReference>
<sequence length="551" mass="63359">MEIKFFVCEIRLSSQPFSKRIINKEVKRSMGVATSTASMLYSGGVEATAGMIVSGGVSSLTSTFGNQEELDVALYSIKNQLSTIKCVINATRVLRQITNEELLEKRSLLIKAYHFGNYYYRTIKHRHSLPSLVEFEGTENLVIPAAKRRRTIRTFFFGDEDLKELYYVLKMLENIDVQTFYSMVNAQPERPIKTYLYMDHNRLFNRDKERQQVMNFLFEPSKTGEDNVAILPIVGSQEVGKTSLALHCFEDSKVKNHFLKRIDISAHRIVYGKDWFDSPRIYIEILRKLNSSWRPNYGDDENELIAMLKQELSCERFLLLMDDVWSVESVVWNSLWNCLRCGKQGSKVLLLGRIRNYKQYEKIVNPQAVIPVILDGFPDDEYLTFFNEHAFGGANPNEYPKLAKMGREIAKKMNGSIWGAKLLGELLRDYLNAEFWSYFLKDGVLSSLAASKNIFSVINTMCKLVPKSNLEVFVLEFSPSTHPRDEHTTFKELMVLGPDRCTPLIEKGKNFGVRFLVTEHVFLNSRMVITASCGPPKLREAFSKLWHEARA</sequence>
<evidence type="ECO:0000313" key="2">
    <source>
        <dbReference type="EMBL" id="KAJ4786444.1"/>
    </source>
</evidence>
<reference evidence="2" key="1">
    <citation type="submission" date="2022-08" db="EMBL/GenBank/DDBJ databases">
        <authorList>
            <person name="Marques A."/>
        </authorList>
    </citation>
    <scope>NUCLEOTIDE SEQUENCE</scope>
    <source>
        <strain evidence="2">RhyPub2mFocal</strain>
        <tissue evidence="2">Leaves</tissue>
    </source>
</reference>
<dbReference type="Proteomes" id="UP001140206">
    <property type="component" value="Chromosome 2"/>
</dbReference>